<keyword evidence="3 6" id="KW-0812">Transmembrane</keyword>
<accession>A0A3B1JVH4</accession>
<dbReference type="InterPro" id="IPR007593">
    <property type="entry name" value="CD225/Dispanin_fam"/>
</dbReference>
<dbReference type="InParanoid" id="A0A3B1JVH4"/>
<evidence type="ECO:0000256" key="3">
    <source>
        <dbReference type="ARBA" id="ARBA00022692"/>
    </source>
</evidence>
<reference evidence="8" key="2">
    <citation type="journal article" date="2014" name="Nat. Commun.">
        <title>The cavefish genome reveals candidate genes for eye loss.</title>
        <authorList>
            <person name="McGaugh S.E."/>
            <person name="Gross J.B."/>
            <person name="Aken B."/>
            <person name="Blin M."/>
            <person name="Borowsky R."/>
            <person name="Chalopin D."/>
            <person name="Hinaux H."/>
            <person name="Jeffery W.R."/>
            <person name="Keene A."/>
            <person name="Ma L."/>
            <person name="Minx P."/>
            <person name="Murphy D."/>
            <person name="O'Quin K.E."/>
            <person name="Retaux S."/>
            <person name="Rohner N."/>
            <person name="Searle S.M."/>
            <person name="Stahl B.A."/>
            <person name="Tabin C."/>
            <person name="Volff J.N."/>
            <person name="Yoshizawa M."/>
            <person name="Warren W.C."/>
        </authorList>
    </citation>
    <scope>NUCLEOTIDE SEQUENCE [LARGE SCALE GENOMIC DNA]</scope>
    <source>
        <strain evidence="8">female</strain>
    </source>
</reference>
<evidence type="ECO:0000256" key="5">
    <source>
        <dbReference type="ARBA" id="ARBA00023136"/>
    </source>
</evidence>
<evidence type="ECO:0000313" key="8">
    <source>
        <dbReference type="Proteomes" id="UP000018467"/>
    </source>
</evidence>
<dbReference type="STRING" id="7994.ENSAMXP00000046427"/>
<dbReference type="Bgee" id="ENSAMXG00000030645">
    <property type="expression patterns" value="Expressed in zone of skin and 14 other cell types or tissues"/>
</dbReference>
<reference evidence="7" key="4">
    <citation type="submission" date="2025-09" db="UniProtKB">
        <authorList>
            <consortium name="Ensembl"/>
        </authorList>
    </citation>
    <scope>IDENTIFICATION</scope>
</reference>
<dbReference type="Ensembl" id="ENSAMXT00000042076.1">
    <property type="protein sequence ID" value="ENSAMXP00000046427.1"/>
    <property type="gene ID" value="ENSAMXG00000030645.1"/>
</dbReference>
<evidence type="ECO:0000256" key="6">
    <source>
        <dbReference type="SAM" id="Phobius"/>
    </source>
</evidence>
<sequence>MDPGKSATAPLANWSQFQGPYTDQPSVMVQPTVYVTSGPLAQPLPDYLGYSIFTMLCCCLPLGVAALVYSINVSDKPVCLSVLSLLHTFTFTSVIYNVIW</sequence>
<dbReference type="InterPro" id="IPR051423">
    <property type="entry name" value="CD225/Dispanin"/>
</dbReference>
<dbReference type="GO" id="GO:0016020">
    <property type="term" value="C:membrane"/>
    <property type="evidence" value="ECO:0007669"/>
    <property type="project" value="UniProtKB-SubCell"/>
</dbReference>
<reference evidence="7" key="3">
    <citation type="submission" date="2025-08" db="UniProtKB">
        <authorList>
            <consortium name="Ensembl"/>
        </authorList>
    </citation>
    <scope>IDENTIFICATION</scope>
</reference>
<evidence type="ECO:0000256" key="4">
    <source>
        <dbReference type="ARBA" id="ARBA00022989"/>
    </source>
</evidence>
<evidence type="ECO:0000313" key="7">
    <source>
        <dbReference type="Ensembl" id="ENSAMXP00000046427.1"/>
    </source>
</evidence>
<keyword evidence="5 6" id="KW-0472">Membrane</keyword>
<protein>
    <submittedName>
        <fullName evidence="7">Uncharacterized protein</fullName>
    </submittedName>
</protein>
<evidence type="ECO:0000256" key="1">
    <source>
        <dbReference type="ARBA" id="ARBA00004370"/>
    </source>
</evidence>
<name>A0A3B1JVH4_ASTMX</name>
<organism evidence="7 8">
    <name type="scientific">Astyanax mexicanus</name>
    <name type="common">Blind cave fish</name>
    <name type="synonym">Astyanax fasciatus mexicanus</name>
    <dbReference type="NCBI Taxonomy" id="7994"/>
    <lineage>
        <taxon>Eukaryota</taxon>
        <taxon>Metazoa</taxon>
        <taxon>Chordata</taxon>
        <taxon>Craniata</taxon>
        <taxon>Vertebrata</taxon>
        <taxon>Euteleostomi</taxon>
        <taxon>Actinopterygii</taxon>
        <taxon>Neopterygii</taxon>
        <taxon>Teleostei</taxon>
        <taxon>Ostariophysi</taxon>
        <taxon>Characiformes</taxon>
        <taxon>Characoidei</taxon>
        <taxon>Acestrorhamphidae</taxon>
        <taxon>Acestrorhamphinae</taxon>
        <taxon>Astyanax</taxon>
    </lineage>
</organism>
<comment type="subcellular location">
    <subcellularLocation>
        <location evidence="1">Membrane</location>
    </subcellularLocation>
</comment>
<dbReference type="PANTHER" id="PTHR14948">
    <property type="entry name" value="NG5"/>
    <property type="match status" value="1"/>
</dbReference>
<keyword evidence="4 6" id="KW-1133">Transmembrane helix</keyword>
<dbReference type="GeneTree" id="ENSGT00940000166706"/>
<proteinExistence type="inferred from homology"/>
<reference evidence="8" key="1">
    <citation type="submission" date="2013-03" db="EMBL/GenBank/DDBJ databases">
        <authorList>
            <person name="Jeffery W."/>
            <person name="Warren W."/>
            <person name="Wilson R.K."/>
        </authorList>
    </citation>
    <scope>NUCLEOTIDE SEQUENCE</scope>
    <source>
        <strain evidence="8">female</strain>
    </source>
</reference>
<comment type="similarity">
    <text evidence="2">Belongs to the CD225/Dispanin family.</text>
</comment>
<dbReference type="PANTHER" id="PTHR14948:SF46">
    <property type="entry name" value="DISPANIN SUBFAMILY A MEMBER 2B-LIKE-RELATED"/>
    <property type="match status" value="1"/>
</dbReference>
<feature type="transmembrane region" description="Helical" evidence="6">
    <location>
        <begin position="78"/>
        <end position="99"/>
    </location>
</feature>
<dbReference type="Proteomes" id="UP000018467">
    <property type="component" value="Unassembled WGS sequence"/>
</dbReference>
<dbReference type="Pfam" id="PF04505">
    <property type="entry name" value="CD225"/>
    <property type="match status" value="1"/>
</dbReference>
<keyword evidence="8" id="KW-1185">Reference proteome</keyword>
<dbReference type="AlphaFoldDB" id="A0A3B1JVH4"/>
<feature type="transmembrane region" description="Helical" evidence="6">
    <location>
        <begin position="47"/>
        <end position="71"/>
    </location>
</feature>
<evidence type="ECO:0000256" key="2">
    <source>
        <dbReference type="ARBA" id="ARBA00006843"/>
    </source>
</evidence>